<dbReference type="Pfam" id="PF14620">
    <property type="entry name" value="YPEB_PepSY1-2"/>
    <property type="match status" value="1"/>
</dbReference>
<dbReference type="AlphaFoldDB" id="A0A9D1FFA7"/>
<sequence length="429" mass="44307">MKKSLAITIFCLLGAVILGLGAYAWRLDSGLERSGRAVSAYGSAAMGEFAGALSRLDGNLRAAGYAADGALRSTLCAGAAAEAASAVTALSSLPYSTQELETLAHYINGAGDFALCLSREAAEGRPLSHSEREALGRVSDAVRDISADTGGIFAALDAGELELDEYGAYGVEGASGTVGTALAELDAALESFPELDYDGAYAHLDASPALLEGLDEVSEGAARLTAARFLEMEPAALEAAGQTGGALACYVFEHDGGRISVTKRGGVVLAANGECPEGGGRLGADEARRAGEEFIASRLEGEFTLIELTEAAGGFKLVFVPLENGVLLLPDRVSLTVGAAAGEVCEYDAADYVMRHCERGALAPELSREEAAAAVNPELSVEAARLALLSSDGGDETLCWEFNCLDGAGERVYVFVDAKMGREVKIELA</sequence>
<dbReference type="InterPro" id="IPR014239">
    <property type="entry name" value="YpeB_PepSY1-2"/>
</dbReference>
<feature type="domain" description="Sporulation protein YpeB N-terminal" evidence="2">
    <location>
        <begin position="45"/>
        <end position="159"/>
    </location>
</feature>
<evidence type="ECO:0000259" key="1">
    <source>
        <dbReference type="Pfam" id="PF14620"/>
    </source>
</evidence>
<evidence type="ECO:0000259" key="2">
    <source>
        <dbReference type="Pfam" id="PF20769"/>
    </source>
</evidence>
<gene>
    <name evidence="3" type="ORF">IAC18_09185</name>
</gene>
<dbReference type="InterPro" id="IPR048402">
    <property type="entry name" value="YpeB_N"/>
</dbReference>
<dbReference type="EMBL" id="DVJK01000265">
    <property type="protein sequence ID" value="HIS67725.1"/>
    <property type="molecule type" value="Genomic_DNA"/>
</dbReference>
<organism evidence="3 4">
    <name type="scientific">Candidatus Scatomorpha merdipullorum</name>
    <dbReference type="NCBI Taxonomy" id="2840927"/>
    <lineage>
        <taxon>Bacteria</taxon>
        <taxon>Bacillati</taxon>
        <taxon>Bacillota</taxon>
        <taxon>Clostridia</taxon>
        <taxon>Eubacteriales</taxon>
        <taxon>Candidatus Scatomorpha</taxon>
    </lineage>
</organism>
<protein>
    <submittedName>
        <fullName evidence="3">Germination protein YpeB</fullName>
    </submittedName>
</protein>
<reference evidence="3" key="1">
    <citation type="submission" date="2020-10" db="EMBL/GenBank/DDBJ databases">
        <authorList>
            <person name="Gilroy R."/>
        </authorList>
    </citation>
    <scope>NUCLEOTIDE SEQUENCE</scope>
    <source>
        <strain evidence="3">ChiHjej10B9-9673</strain>
    </source>
</reference>
<dbReference type="GO" id="GO:0009847">
    <property type="term" value="P:spore germination"/>
    <property type="evidence" value="ECO:0007669"/>
    <property type="project" value="InterPro"/>
</dbReference>
<name>A0A9D1FFA7_9FIRM</name>
<dbReference type="Proteomes" id="UP000824001">
    <property type="component" value="Unassembled WGS sequence"/>
</dbReference>
<accession>A0A9D1FFA7</accession>
<evidence type="ECO:0000313" key="4">
    <source>
        <dbReference type="Proteomes" id="UP000824001"/>
    </source>
</evidence>
<evidence type="ECO:0000313" key="3">
    <source>
        <dbReference type="EMBL" id="HIS67725.1"/>
    </source>
</evidence>
<reference evidence="3" key="2">
    <citation type="journal article" date="2021" name="PeerJ">
        <title>Extensive microbial diversity within the chicken gut microbiome revealed by metagenomics and culture.</title>
        <authorList>
            <person name="Gilroy R."/>
            <person name="Ravi A."/>
            <person name="Getino M."/>
            <person name="Pursley I."/>
            <person name="Horton D.L."/>
            <person name="Alikhan N.F."/>
            <person name="Baker D."/>
            <person name="Gharbi K."/>
            <person name="Hall N."/>
            <person name="Watson M."/>
            <person name="Adriaenssens E.M."/>
            <person name="Foster-Nyarko E."/>
            <person name="Jarju S."/>
            <person name="Secka A."/>
            <person name="Antonio M."/>
            <person name="Oren A."/>
            <person name="Chaudhuri R.R."/>
            <person name="La Ragione R."/>
            <person name="Hildebrand F."/>
            <person name="Pallen M.J."/>
        </authorList>
    </citation>
    <scope>NUCLEOTIDE SEQUENCE</scope>
    <source>
        <strain evidence="3">ChiHjej10B9-9673</strain>
    </source>
</reference>
<comment type="caution">
    <text evidence="3">The sequence shown here is derived from an EMBL/GenBank/DDBJ whole genome shotgun (WGS) entry which is preliminary data.</text>
</comment>
<dbReference type="Pfam" id="PF20769">
    <property type="entry name" value="YPEB_N"/>
    <property type="match status" value="1"/>
</dbReference>
<feature type="domain" description="Sporulation protein YpeB PepSY1 and PepSY2" evidence="1">
    <location>
        <begin position="181"/>
        <end position="359"/>
    </location>
</feature>
<proteinExistence type="predicted"/>